<sequence>MQLIVDLRADAAYLKFRKGRVVLTREVAGLHVDQDARGAVLGVEVLGWTEHLRHFGLLGVLSPLFQSVPETSPNAHTANFSP</sequence>
<dbReference type="RefSeq" id="WP_380063539.1">
    <property type="nucleotide sequence ID" value="NZ_BAABQU010000007.1"/>
</dbReference>
<evidence type="ECO:0000313" key="1">
    <source>
        <dbReference type="EMBL" id="GAA5439242.1"/>
    </source>
</evidence>
<keyword evidence="2" id="KW-1185">Reference proteome</keyword>
<proteinExistence type="predicted"/>
<dbReference type="Pfam" id="PF10049">
    <property type="entry name" value="DUF2283"/>
    <property type="match status" value="1"/>
</dbReference>
<gene>
    <name evidence="1" type="ORF">Dcae01_00741</name>
</gene>
<organism evidence="1 2">
    <name type="scientific">Deinococcus caeni</name>
    <dbReference type="NCBI Taxonomy" id="569127"/>
    <lineage>
        <taxon>Bacteria</taxon>
        <taxon>Thermotogati</taxon>
        <taxon>Deinococcota</taxon>
        <taxon>Deinococci</taxon>
        <taxon>Deinococcales</taxon>
        <taxon>Deinococcaceae</taxon>
        <taxon>Deinococcus</taxon>
    </lineage>
</organism>
<dbReference type="EMBL" id="BAABQU010000007">
    <property type="protein sequence ID" value="GAA5439242.1"/>
    <property type="molecule type" value="Genomic_DNA"/>
</dbReference>
<comment type="caution">
    <text evidence="1">The sequence shown here is derived from an EMBL/GenBank/DDBJ whole genome shotgun (WGS) entry which is preliminary data.</text>
</comment>
<evidence type="ECO:0000313" key="2">
    <source>
        <dbReference type="Proteomes" id="UP001423409"/>
    </source>
</evidence>
<dbReference type="Proteomes" id="UP001423409">
    <property type="component" value="Unassembled WGS sequence"/>
</dbReference>
<dbReference type="InterPro" id="IPR019270">
    <property type="entry name" value="DUF2283"/>
</dbReference>
<accession>A0ABP9UE00</accession>
<evidence type="ECO:0008006" key="3">
    <source>
        <dbReference type="Google" id="ProtNLM"/>
    </source>
</evidence>
<reference evidence="1 2" key="1">
    <citation type="submission" date="2024-02" db="EMBL/GenBank/DDBJ databases">
        <title>Deinococcus caeni NBRC 101312.</title>
        <authorList>
            <person name="Ichikawa N."/>
            <person name="Katano-Makiyama Y."/>
            <person name="Hidaka K."/>
        </authorList>
    </citation>
    <scope>NUCLEOTIDE SEQUENCE [LARGE SCALE GENOMIC DNA]</scope>
    <source>
        <strain evidence="1 2">NBRC 101312</strain>
    </source>
</reference>
<protein>
    <recommendedName>
        <fullName evidence="3">DUF2283 domain-containing protein</fullName>
    </recommendedName>
</protein>
<name>A0ABP9UE00_9DEIO</name>